<dbReference type="Pfam" id="PF07642">
    <property type="entry name" value="BBP2"/>
    <property type="match status" value="1"/>
</dbReference>
<dbReference type="Proteomes" id="UP000031307">
    <property type="component" value="Unassembled WGS sequence"/>
</dbReference>
<dbReference type="RefSeq" id="WP_013925532.1">
    <property type="nucleotide sequence ID" value="NZ_JSAM01000098.1"/>
</dbReference>
<gene>
    <name evidence="1" type="ORF">DB43_HC00060</name>
</gene>
<accession>A0A0C1BZS0</accession>
<dbReference type="AlphaFoldDB" id="A0A0C1BZS0"/>
<dbReference type="EMBL" id="JSAM01000098">
    <property type="protein sequence ID" value="KIA76941.1"/>
    <property type="molecule type" value="Genomic_DNA"/>
</dbReference>
<dbReference type="OMA" id="DHANQVQ"/>
<dbReference type="InterPro" id="IPR011486">
    <property type="entry name" value="BBP2"/>
</dbReference>
<dbReference type="PATRIC" id="fig|83552.4.peg.1891"/>
<sequence>MNILYLLIGILFLSPTVFYAEESEKKEPTRRALPAPFASPPFPSGEFLGTPLIGIPVSDTIYPLMKVIYKLPCGERIKKSRIKAYGWINGSGNISSCSHSNTPEGYWIVPNRVELDQFVFRLEREVDTLQTDHIDIGFRSTILYGIDYRYTTAGGWTSRQLLKHNYLYGYDFTEQYIDTYIPKIAQGAIIRIGRWASCPDIETQFVPDNYLGTHSLMFTFDTSTQTGAMLTVMLNKYWTVQAALHAGTDMAPWYKGAVPTGMLGIRWVSCDNLDSVYLMLNSINSAKFRRFRMYGQRLGHDNYNYVVATWQHKFSDDIHTKTEGYFMWQRNAVRGGTPSAGPVRSFGGGGGIGPNIHGTSLTYGFVNYALFKFSEKGFVTLRNEIWRDAQGERTNYPGTYTGHTIGFTYNFTEELQIRPEIGYYRNWNRDAFDRGKRKGTVLAGLDMTIRF</sequence>
<evidence type="ECO:0008006" key="3">
    <source>
        <dbReference type="Google" id="ProtNLM"/>
    </source>
</evidence>
<name>A0A0C1BZS0_9BACT</name>
<proteinExistence type="predicted"/>
<evidence type="ECO:0000313" key="1">
    <source>
        <dbReference type="EMBL" id="KIA76941.1"/>
    </source>
</evidence>
<evidence type="ECO:0000313" key="2">
    <source>
        <dbReference type="Proteomes" id="UP000031307"/>
    </source>
</evidence>
<comment type="caution">
    <text evidence="1">The sequence shown here is derived from an EMBL/GenBank/DDBJ whole genome shotgun (WGS) entry which is preliminary data.</text>
</comment>
<protein>
    <recommendedName>
        <fullName evidence="3">Porin</fullName>
    </recommendedName>
</protein>
<reference evidence="1 2" key="1">
    <citation type="journal article" date="2014" name="Mol. Biol. Evol.">
        <title>Massive expansion of Ubiquitination-related gene families within the Chlamydiae.</title>
        <authorList>
            <person name="Domman D."/>
            <person name="Collingro A."/>
            <person name="Lagkouvardos I."/>
            <person name="Gehre L."/>
            <person name="Weinmaier T."/>
            <person name="Rattei T."/>
            <person name="Subtil A."/>
            <person name="Horn M."/>
        </authorList>
    </citation>
    <scope>NUCLEOTIDE SEQUENCE [LARGE SCALE GENOMIC DNA]</scope>
    <source>
        <strain evidence="1 2">OEW1</strain>
    </source>
</reference>
<organism evidence="1 2">
    <name type="scientific">Parachlamydia acanthamoebae</name>
    <dbReference type="NCBI Taxonomy" id="83552"/>
    <lineage>
        <taxon>Bacteria</taxon>
        <taxon>Pseudomonadati</taxon>
        <taxon>Chlamydiota</taxon>
        <taxon>Chlamydiia</taxon>
        <taxon>Parachlamydiales</taxon>
        <taxon>Parachlamydiaceae</taxon>
        <taxon>Parachlamydia</taxon>
    </lineage>
</organism>